<organism evidence="1 2">
    <name type="scientific">Marinobacter zhanjiangensis</name>
    <dbReference type="NCBI Taxonomy" id="578215"/>
    <lineage>
        <taxon>Bacteria</taxon>
        <taxon>Pseudomonadati</taxon>
        <taxon>Pseudomonadota</taxon>
        <taxon>Gammaproteobacteria</taxon>
        <taxon>Pseudomonadales</taxon>
        <taxon>Marinobacteraceae</taxon>
        <taxon>Marinobacter</taxon>
    </lineage>
</organism>
<evidence type="ECO:0000313" key="1">
    <source>
        <dbReference type="EMBL" id="GGY65744.1"/>
    </source>
</evidence>
<dbReference type="Proteomes" id="UP000601597">
    <property type="component" value="Unassembled WGS sequence"/>
</dbReference>
<accession>A0ABQ3AVV1</accession>
<name>A0ABQ3AVV1_9GAMM</name>
<sequence length="56" mass="5984">MSQHFSLAGSPSTDPFRVLTESNRLASILLCSGVFLPALPDFPKTPSTIFVVSTDS</sequence>
<evidence type="ECO:0000313" key="2">
    <source>
        <dbReference type="Proteomes" id="UP000601597"/>
    </source>
</evidence>
<comment type="caution">
    <text evidence="1">The sequence shown here is derived from an EMBL/GenBank/DDBJ whole genome shotgun (WGS) entry which is preliminary data.</text>
</comment>
<proteinExistence type="predicted"/>
<reference evidence="2" key="1">
    <citation type="journal article" date="2019" name="Int. J. Syst. Evol. Microbiol.">
        <title>The Global Catalogue of Microorganisms (GCM) 10K type strain sequencing project: providing services to taxonomists for standard genome sequencing and annotation.</title>
        <authorList>
            <consortium name="The Broad Institute Genomics Platform"/>
            <consortium name="The Broad Institute Genome Sequencing Center for Infectious Disease"/>
            <person name="Wu L."/>
            <person name="Ma J."/>
        </authorList>
    </citation>
    <scope>NUCLEOTIDE SEQUENCE [LARGE SCALE GENOMIC DNA]</scope>
    <source>
        <strain evidence="2">KCTC 22280</strain>
    </source>
</reference>
<gene>
    <name evidence="1" type="ORF">GCM10007071_10640</name>
</gene>
<dbReference type="EMBL" id="BMXV01000002">
    <property type="protein sequence ID" value="GGY65744.1"/>
    <property type="molecule type" value="Genomic_DNA"/>
</dbReference>
<keyword evidence="2" id="KW-1185">Reference proteome</keyword>
<protein>
    <submittedName>
        <fullName evidence="1">Uncharacterized protein</fullName>
    </submittedName>
</protein>